<sequence>MVDFRNELKAQSRIKHRNVIKLLGYSLEGNITKLVYEFAADGNLHDKLHGDNKIVISFDTSTDSCILHGDVKSANILLDDYMMARVSDFGLSRLLSIGGNTMRTMTVRCSLGYGDPMFIKEGILTQKRDVYGFGVVLVELSTRRKPRDEQDNYLAQFFFSCFAKEKRAVNIMNDEEIAKKEDRVFVQDIAKLAFECLSTRIEDRPVMKKVTQQLVERRRQSQQSYKINPLHKITS</sequence>
<evidence type="ECO:0000313" key="4">
    <source>
        <dbReference type="EMBL" id="TVU50563.1"/>
    </source>
</evidence>
<feature type="domain" description="Protein kinase" evidence="3">
    <location>
        <begin position="1"/>
        <end position="215"/>
    </location>
</feature>
<dbReference type="GO" id="GO:0005886">
    <property type="term" value="C:plasma membrane"/>
    <property type="evidence" value="ECO:0007669"/>
    <property type="project" value="TreeGrafter"/>
</dbReference>
<dbReference type="GO" id="GO:0007166">
    <property type="term" value="P:cell surface receptor signaling pathway"/>
    <property type="evidence" value="ECO:0007669"/>
    <property type="project" value="InterPro"/>
</dbReference>
<dbReference type="PROSITE" id="PS00108">
    <property type="entry name" value="PROTEIN_KINASE_ST"/>
    <property type="match status" value="1"/>
</dbReference>
<dbReference type="GO" id="GO:0005524">
    <property type="term" value="F:ATP binding"/>
    <property type="evidence" value="ECO:0007669"/>
    <property type="project" value="UniProtKB-KW"/>
</dbReference>
<comment type="caution">
    <text evidence="4">The sequence shown here is derived from an EMBL/GenBank/DDBJ whole genome shotgun (WGS) entry which is preliminary data.</text>
</comment>
<dbReference type="InterPro" id="IPR001245">
    <property type="entry name" value="Ser-Thr/Tyr_kinase_cat_dom"/>
</dbReference>
<evidence type="ECO:0000256" key="1">
    <source>
        <dbReference type="ARBA" id="ARBA00022741"/>
    </source>
</evidence>
<dbReference type="InterPro" id="IPR011009">
    <property type="entry name" value="Kinase-like_dom_sf"/>
</dbReference>
<dbReference type="Gene3D" id="3.30.200.20">
    <property type="entry name" value="Phosphorylase Kinase, domain 1"/>
    <property type="match status" value="1"/>
</dbReference>
<dbReference type="EMBL" id="RWGY01000002">
    <property type="protein sequence ID" value="TVU50563.1"/>
    <property type="molecule type" value="Genomic_DNA"/>
</dbReference>
<dbReference type="Gramene" id="TVU50563">
    <property type="protein sequence ID" value="TVU50563"/>
    <property type="gene ID" value="EJB05_01940"/>
</dbReference>
<dbReference type="OrthoDB" id="684810at2759"/>
<dbReference type="GO" id="GO:0004674">
    <property type="term" value="F:protein serine/threonine kinase activity"/>
    <property type="evidence" value="ECO:0007669"/>
    <property type="project" value="TreeGrafter"/>
</dbReference>
<dbReference type="SUPFAM" id="SSF56112">
    <property type="entry name" value="Protein kinase-like (PK-like)"/>
    <property type="match status" value="1"/>
</dbReference>
<protein>
    <recommendedName>
        <fullName evidence="3">Protein kinase domain-containing protein</fullName>
    </recommendedName>
</protein>
<dbReference type="Pfam" id="PF07714">
    <property type="entry name" value="PK_Tyr_Ser-Thr"/>
    <property type="match status" value="1"/>
</dbReference>
<proteinExistence type="predicted"/>
<gene>
    <name evidence="4" type="ORF">EJB05_01940</name>
</gene>
<feature type="non-terminal residue" evidence="4">
    <location>
        <position position="235"/>
    </location>
</feature>
<dbReference type="SMART" id="SM00220">
    <property type="entry name" value="S_TKc"/>
    <property type="match status" value="1"/>
</dbReference>
<evidence type="ECO:0000259" key="3">
    <source>
        <dbReference type="PROSITE" id="PS50011"/>
    </source>
</evidence>
<accession>A0A5J9WQY2</accession>
<dbReference type="Gene3D" id="1.10.510.10">
    <property type="entry name" value="Transferase(Phosphotransferase) domain 1"/>
    <property type="match status" value="1"/>
</dbReference>
<evidence type="ECO:0000313" key="5">
    <source>
        <dbReference type="Proteomes" id="UP000324897"/>
    </source>
</evidence>
<dbReference type="AlphaFoldDB" id="A0A5J9WQY2"/>
<dbReference type="InterPro" id="IPR000719">
    <property type="entry name" value="Prot_kinase_dom"/>
</dbReference>
<keyword evidence="1" id="KW-0547">Nucleotide-binding</keyword>
<keyword evidence="2" id="KW-0067">ATP-binding</keyword>
<dbReference type="Proteomes" id="UP000324897">
    <property type="component" value="Chromosome 6"/>
</dbReference>
<dbReference type="PANTHER" id="PTHR27005">
    <property type="entry name" value="WALL-ASSOCIATED RECEPTOR KINASE-LIKE 21"/>
    <property type="match status" value="1"/>
</dbReference>
<evidence type="ECO:0000256" key="2">
    <source>
        <dbReference type="ARBA" id="ARBA00022840"/>
    </source>
</evidence>
<name>A0A5J9WQY2_9POAL</name>
<keyword evidence="5" id="KW-1185">Reference proteome</keyword>
<dbReference type="InterPro" id="IPR008271">
    <property type="entry name" value="Ser/Thr_kinase_AS"/>
</dbReference>
<dbReference type="PROSITE" id="PS50011">
    <property type="entry name" value="PROTEIN_KINASE_DOM"/>
    <property type="match status" value="1"/>
</dbReference>
<reference evidence="4 5" key="1">
    <citation type="journal article" date="2019" name="Sci. Rep.">
        <title>A high-quality genome of Eragrostis curvula grass provides insights into Poaceae evolution and supports new strategies to enhance forage quality.</title>
        <authorList>
            <person name="Carballo J."/>
            <person name="Santos B.A.C.M."/>
            <person name="Zappacosta D."/>
            <person name="Garbus I."/>
            <person name="Selva J.P."/>
            <person name="Gallo C.A."/>
            <person name="Diaz A."/>
            <person name="Albertini E."/>
            <person name="Caccamo M."/>
            <person name="Echenique V."/>
        </authorList>
    </citation>
    <scope>NUCLEOTIDE SEQUENCE [LARGE SCALE GENOMIC DNA]</scope>
    <source>
        <strain evidence="5">cv. Victoria</strain>
        <tissue evidence="4">Leaf</tissue>
    </source>
</reference>
<dbReference type="PANTHER" id="PTHR27005:SF468">
    <property type="entry name" value="OS01G0310500 PROTEIN"/>
    <property type="match status" value="1"/>
</dbReference>
<organism evidence="4 5">
    <name type="scientific">Eragrostis curvula</name>
    <name type="common">weeping love grass</name>
    <dbReference type="NCBI Taxonomy" id="38414"/>
    <lineage>
        <taxon>Eukaryota</taxon>
        <taxon>Viridiplantae</taxon>
        <taxon>Streptophyta</taxon>
        <taxon>Embryophyta</taxon>
        <taxon>Tracheophyta</taxon>
        <taxon>Spermatophyta</taxon>
        <taxon>Magnoliopsida</taxon>
        <taxon>Liliopsida</taxon>
        <taxon>Poales</taxon>
        <taxon>Poaceae</taxon>
        <taxon>PACMAD clade</taxon>
        <taxon>Chloridoideae</taxon>
        <taxon>Eragrostideae</taxon>
        <taxon>Eragrostidinae</taxon>
        <taxon>Eragrostis</taxon>
    </lineage>
</organism>
<dbReference type="InterPro" id="IPR045274">
    <property type="entry name" value="WAK-like"/>
</dbReference>